<gene>
    <name evidence="2" type="ORF">SAMN04488522_1011491</name>
</gene>
<dbReference type="InterPro" id="IPR019861">
    <property type="entry name" value="PorP/SprF_Bacteroidetes"/>
</dbReference>
<accession>A0A1M4X4R3</accession>
<feature type="signal peptide" evidence="1">
    <location>
        <begin position="1"/>
        <end position="25"/>
    </location>
</feature>
<dbReference type="RefSeq" id="WP_073229264.1">
    <property type="nucleotide sequence ID" value="NZ_FQUQ01000001.1"/>
</dbReference>
<proteinExistence type="predicted"/>
<protein>
    <submittedName>
        <fullName evidence="2">Type IX secretion system membrane protein, PorP/SprF family</fullName>
    </submittedName>
</protein>
<dbReference type="Proteomes" id="UP000184287">
    <property type="component" value="Unassembled WGS sequence"/>
</dbReference>
<dbReference type="AlphaFoldDB" id="A0A1M4X4R3"/>
<dbReference type="STRING" id="288992.SAMN04488522_1011491"/>
<dbReference type="OrthoDB" id="1493187at2"/>
<name>A0A1M4X4R3_9SPHI</name>
<keyword evidence="3" id="KW-1185">Reference proteome</keyword>
<dbReference type="EMBL" id="FQUQ01000001">
    <property type="protein sequence ID" value="SHE88343.1"/>
    <property type="molecule type" value="Genomic_DNA"/>
</dbReference>
<sequence>MNKHIIKKVILVLGLTVAGLIPAKAQQNIQFSQYIFNSLSVNPAYAGYKEEWFAQLALRSQWTGLSGAPRTGQLSIDGVADANKNVGLGLQITDDRLGPQSATSVYANYAYRLRLNDEDTQRLSFGIGAGITQYGLDGNKLNPVDFDDPNLPAGKISTTIPDLRFGVYYYNPNFYIGASAMDLLSGDKSNSIFNWDKNNVANLKRKRHYYLIAGTILNLSEDTKLRPSLLYKEDLKGPSSLDISSMFIFAEKFWIGGSYRTGVNLWKKDYAKGQDLSSLNSISAIAQFYVTNTFRVGYSYDHILSKLSSIQNGTHEITIGITFPGKNKRLLSPRFF</sequence>
<dbReference type="NCBIfam" id="TIGR03519">
    <property type="entry name" value="T9SS_PorP_fam"/>
    <property type="match status" value="1"/>
</dbReference>
<keyword evidence="1" id="KW-0732">Signal</keyword>
<organism evidence="2 3">
    <name type="scientific">Pedobacter caeni</name>
    <dbReference type="NCBI Taxonomy" id="288992"/>
    <lineage>
        <taxon>Bacteria</taxon>
        <taxon>Pseudomonadati</taxon>
        <taxon>Bacteroidota</taxon>
        <taxon>Sphingobacteriia</taxon>
        <taxon>Sphingobacteriales</taxon>
        <taxon>Sphingobacteriaceae</taxon>
        <taxon>Pedobacter</taxon>
    </lineage>
</organism>
<feature type="chain" id="PRO_5013110022" evidence="1">
    <location>
        <begin position="26"/>
        <end position="336"/>
    </location>
</feature>
<dbReference type="Pfam" id="PF11751">
    <property type="entry name" value="PorP_SprF"/>
    <property type="match status" value="1"/>
</dbReference>
<evidence type="ECO:0000313" key="3">
    <source>
        <dbReference type="Proteomes" id="UP000184287"/>
    </source>
</evidence>
<evidence type="ECO:0000313" key="2">
    <source>
        <dbReference type="EMBL" id="SHE88343.1"/>
    </source>
</evidence>
<reference evidence="3" key="1">
    <citation type="submission" date="2016-11" db="EMBL/GenBank/DDBJ databases">
        <authorList>
            <person name="Varghese N."/>
            <person name="Submissions S."/>
        </authorList>
    </citation>
    <scope>NUCLEOTIDE SEQUENCE [LARGE SCALE GENOMIC DNA]</scope>
    <source>
        <strain evidence="3">DSM 16990</strain>
    </source>
</reference>
<evidence type="ECO:0000256" key="1">
    <source>
        <dbReference type="SAM" id="SignalP"/>
    </source>
</evidence>